<comment type="caution">
    <text evidence="1">The sequence shown here is derived from an EMBL/GenBank/DDBJ whole genome shotgun (WGS) entry which is preliminary data.</text>
</comment>
<evidence type="ECO:0000313" key="1">
    <source>
        <dbReference type="EMBL" id="OGM34497.1"/>
    </source>
</evidence>
<organism evidence="1 2">
    <name type="scientific">Candidatus Woesebacteria bacterium RIFCSPHIGHO2_02_FULL_39_13</name>
    <dbReference type="NCBI Taxonomy" id="1802505"/>
    <lineage>
        <taxon>Bacteria</taxon>
        <taxon>Candidatus Woeseibacteriota</taxon>
    </lineage>
</organism>
<name>A0A1F7Z4M4_9BACT</name>
<reference evidence="1 2" key="1">
    <citation type="journal article" date="2016" name="Nat. Commun.">
        <title>Thousands of microbial genomes shed light on interconnected biogeochemical processes in an aquifer system.</title>
        <authorList>
            <person name="Anantharaman K."/>
            <person name="Brown C.T."/>
            <person name="Hug L.A."/>
            <person name="Sharon I."/>
            <person name="Castelle C.J."/>
            <person name="Probst A.J."/>
            <person name="Thomas B.C."/>
            <person name="Singh A."/>
            <person name="Wilkins M.J."/>
            <person name="Karaoz U."/>
            <person name="Brodie E.L."/>
            <person name="Williams K.H."/>
            <person name="Hubbard S.S."/>
            <person name="Banfield J.F."/>
        </authorList>
    </citation>
    <scope>NUCLEOTIDE SEQUENCE [LARGE SCALE GENOMIC DNA]</scope>
</reference>
<accession>A0A1F7Z4M4</accession>
<dbReference type="Proteomes" id="UP000177169">
    <property type="component" value="Unassembled WGS sequence"/>
</dbReference>
<protein>
    <submittedName>
        <fullName evidence="1">Uncharacterized protein</fullName>
    </submittedName>
</protein>
<evidence type="ECO:0000313" key="2">
    <source>
        <dbReference type="Proteomes" id="UP000177169"/>
    </source>
</evidence>
<gene>
    <name evidence="1" type="ORF">A3D01_03050</name>
</gene>
<sequence length="75" mass="8879">MVAVVIVVAIAGVLALWERIRPPRRYQVRKERLHIEDTKLYDSLDVAWKYVKAIKLRICPFIKIVDDEENEEDKD</sequence>
<dbReference type="AlphaFoldDB" id="A0A1F7Z4M4"/>
<dbReference type="EMBL" id="MGGR01000005">
    <property type="protein sequence ID" value="OGM34497.1"/>
    <property type="molecule type" value="Genomic_DNA"/>
</dbReference>
<proteinExistence type="predicted"/>